<dbReference type="RefSeq" id="WP_144035822.1">
    <property type="nucleotide sequence ID" value="NZ_BMMC01000026.1"/>
</dbReference>
<dbReference type="AlphaFoldDB" id="A0A246JQA5"/>
<dbReference type="EMBL" id="NISK01000004">
    <property type="protein sequence ID" value="OWQ94988.1"/>
    <property type="molecule type" value="Genomic_DNA"/>
</dbReference>
<comment type="caution">
    <text evidence="1">The sequence shown here is derived from an EMBL/GenBank/DDBJ whole genome shotgun (WGS) entry which is preliminary data.</text>
</comment>
<evidence type="ECO:0000313" key="2">
    <source>
        <dbReference type="Proteomes" id="UP000197361"/>
    </source>
</evidence>
<sequence length="102" mass="11516">MGNRGRRDIGWAPALGKMLELGVKAFACCSRCGRQQPIDIAALIEKVGPDFCLHNRRQKPCKLKDGCRGYNYFSTDRWGGIISPFRDEATGARWLSEISRNR</sequence>
<accession>A0A246JQA5</accession>
<dbReference type="OrthoDB" id="7566831at2"/>
<gene>
    <name evidence="1" type="ORF">CDQ92_18335</name>
</gene>
<evidence type="ECO:0000313" key="1">
    <source>
        <dbReference type="EMBL" id="OWQ94988.1"/>
    </source>
</evidence>
<organism evidence="1 2">
    <name type="scientific">Sphingopyxis bauzanensis</name>
    <dbReference type="NCBI Taxonomy" id="651663"/>
    <lineage>
        <taxon>Bacteria</taxon>
        <taxon>Pseudomonadati</taxon>
        <taxon>Pseudomonadota</taxon>
        <taxon>Alphaproteobacteria</taxon>
        <taxon>Sphingomonadales</taxon>
        <taxon>Sphingomonadaceae</taxon>
        <taxon>Sphingopyxis</taxon>
    </lineage>
</organism>
<dbReference type="Proteomes" id="UP000197361">
    <property type="component" value="Unassembled WGS sequence"/>
</dbReference>
<name>A0A246JQA5_9SPHN</name>
<proteinExistence type="predicted"/>
<keyword evidence="2" id="KW-1185">Reference proteome</keyword>
<reference evidence="1 2" key="1">
    <citation type="journal article" date="2010" name="Int. J. Syst. Evol. Microbiol.">
        <title>Sphingopyxis bauzanensis sp. nov., a psychrophilic bacterium isolated from soil.</title>
        <authorList>
            <person name="Zhang D.C."/>
            <person name="Liu H.C."/>
            <person name="Xin Y.H."/>
            <person name="Zhou Y.G."/>
            <person name="Schinner F."/>
            <person name="Margesin R."/>
        </authorList>
    </citation>
    <scope>NUCLEOTIDE SEQUENCE [LARGE SCALE GENOMIC DNA]</scope>
    <source>
        <strain evidence="1 2">DSM 22271</strain>
    </source>
</reference>
<protein>
    <submittedName>
        <fullName evidence="1">Uncharacterized protein</fullName>
    </submittedName>
</protein>